<gene>
    <name evidence="6" type="ORF">ACFO0C_26090</name>
</gene>
<accession>A0ABV8IVW5</accession>
<feature type="domain" description="Luciferase-like" evidence="5">
    <location>
        <begin position="10"/>
        <end position="225"/>
    </location>
</feature>
<dbReference type="SUPFAM" id="SSF51679">
    <property type="entry name" value="Bacterial luciferase-like"/>
    <property type="match status" value="1"/>
</dbReference>
<dbReference type="Proteomes" id="UP001595867">
    <property type="component" value="Unassembled WGS sequence"/>
</dbReference>
<dbReference type="PANTHER" id="PTHR30011:SF16">
    <property type="entry name" value="C2H2 FINGER DOMAIN TRANSCRIPTION FACTOR (EUROFUNG)-RELATED"/>
    <property type="match status" value="1"/>
</dbReference>
<name>A0ABV8IVW5_9ACTN</name>
<evidence type="ECO:0000259" key="5">
    <source>
        <dbReference type="Pfam" id="PF00296"/>
    </source>
</evidence>
<organism evidence="6 7">
    <name type="scientific">Actinoplanes subglobosus</name>
    <dbReference type="NCBI Taxonomy" id="1547892"/>
    <lineage>
        <taxon>Bacteria</taxon>
        <taxon>Bacillati</taxon>
        <taxon>Actinomycetota</taxon>
        <taxon>Actinomycetes</taxon>
        <taxon>Micromonosporales</taxon>
        <taxon>Micromonosporaceae</taxon>
        <taxon>Actinoplanes</taxon>
    </lineage>
</organism>
<evidence type="ECO:0000256" key="4">
    <source>
        <dbReference type="ARBA" id="ARBA00023033"/>
    </source>
</evidence>
<evidence type="ECO:0000256" key="3">
    <source>
        <dbReference type="ARBA" id="ARBA00023002"/>
    </source>
</evidence>
<keyword evidence="1" id="KW-0285">Flavoprotein</keyword>
<keyword evidence="4" id="KW-0503">Monooxygenase</keyword>
<evidence type="ECO:0000256" key="1">
    <source>
        <dbReference type="ARBA" id="ARBA00022630"/>
    </source>
</evidence>
<proteinExistence type="predicted"/>
<dbReference type="InterPro" id="IPR036661">
    <property type="entry name" value="Luciferase-like_sf"/>
</dbReference>
<evidence type="ECO:0000313" key="6">
    <source>
        <dbReference type="EMBL" id="MFC4068414.1"/>
    </source>
</evidence>
<protein>
    <submittedName>
        <fullName evidence="6">LLM class flavin-dependent oxidoreductase</fullName>
    </submittedName>
</protein>
<dbReference type="InterPro" id="IPR051260">
    <property type="entry name" value="Diverse_substr_monoxygenases"/>
</dbReference>
<dbReference type="Gene3D" id="3.20.20.30">
    <property type="entry name" value="Luciferase-like domain"/>
    <property type="match status" value="1"/>
</dbReference>
<keyword evidence="3" id="KW-0560">Oxidoreductase</keyword>
<dbReference type="RefSeq" id="WP_378069314.1">
    <property type="nucleotide sequence ID" value="NZ_JBHSBL010000019.1"/>
</dbReference>
<evidence type="ECO:0000313" key="7">
    <source>
        <dbReference type="Proteomes" id="UP001595867"/>
    </source>
</evidence>
<evidence type="ECO:0000256" key="2">
    <source>
        <dbReference type="ARBA" id="ARBA00022643"/>
    </source>
</evidence>
<dbReference type="PANTHER" id="PTHR30011">
    <property type="entry name" value="ALKANESULFONATE MONOOXYGENASE-RELATED"/>
    <property type="match status" value="1"/>
</dbReference>
<dbReference type="EMBL" id="JBHSBL010000019">
    <property type="protein sequence ID" value="MFC4068414.1"/>
    <property type="molecule type" value="Genomic_DNA"/>
</dbReference>
<sequence>MFVALEAGTGRDIDARVTAAEAAGFVFVTLSDTPGTGIDAGVRAAFLARRTSRIGLLPQLHVTVTEPFHLATQLASLDHASQGRAGWLVGADNSPAAYATVGEPRLDDGDLHRETTDVIDVARLLWDSWQDDAILRDTTTGRFLDADRVHHVNFTGARFTVSGPLITPRPPQGQVIVAGPDTLGVTGHLDIALVAATGTDEITARAHRARADGAALVFADLPEVDTGLLDRLAGVVDGVRLLAAVPDVDLPAVAAAIGPRPPARDTLRATLGLTRPASQFA</sequence>
<dbReference type="Pfam" id="PF00296">
    <property type="entry name" value="Bac_luciferase"/>
    <property type="match status" value="1"/>
</dbReference>
<reference evidence="7" key="1">
    <citation type="journal article" date="2019" name="Int. J. Syst. Evol. Microbiol.">
        <title>The Global Catalogue of Microorganisms (GCM) 10K type strain sequencing project: providing services to taxonomists for standard genome sequencing and annotation.</title>
        <authorList>
            <consortium name="The Broad Institute Genomics Platform"/>
            <consortium name="The Broad Institute Genome Sequencing Center for Infectious Disease"/>
            <person name="Wu L."/>
            <person name="Ma J."/>
        </authorList>
    </citation>
    <scope>NUCLEOTIDE SEQUENCE [LARGE SCALE GENOMIC DNA]</scope>
    <source>
        <strain evidence="7">TBRC 5832</strain>
    </source>
</reference>
<dbReference type="InterPro" id="IPR011251">
    <property type="entry name" value="Luciferase-like_dom"/>
</dbReference>
<keyword evidence="2" id="KW-0288">FMN</keyword>
<keyword evidence="7" id="KW-1185">Reference proteome</keyword>
<comment type="caution">
    <text evidence="6">The sequence shown here is derived from an EMBL/GenBank/DDBJ whole genome shotgun (WGS) entry which is preliminary data.</text>
</comment>